<dbReference type="Pfam" id="PF00210">
    <property type="entry name" value="Ferritin"/>
    <property type="match status" value="1"/>
</dbReference>
<dbReference type="PANTHER" id="PTHR11431">
    <property type="entry name" value="FERRITIN"/>
    <property type="match status" value="1"/>
</dbReference>
<dbReference type="Proteomes" id="UP001218895">
    <property type="component" value="Chromosome"/>
</dbReference>
<dbReference type="GO" id="GO:0042802">
    <property type="term" value="F:identical protein binding"/>
    <property type="evidence" value="ECO:0007669"/>
    <property type="project" value="UniProtKB-ARBA"/>
</dbReference>
<evidence type="ECO:0000313" key="6">
    <source>
        <dbReference type="EMBL" id="WFN37601.1"/>
    </source>
</evidence>
<dbReference type="SUPFAM" id="SSF47240">
    <property type="entry name" value="Ferritin-like"/>
    <property type="match status" value="1"/>
</dbReference>
<dbReference type="GO" id="GO:0005829">
    <property type="term" value="C:cytosol"/>
    <property type="evidence" value="ECO:0007669"/>
    <property type="project" value="TreeGrafter"/>
</dbReference>
<evidence type="ECO:0000313" key="7">
    <source>
        <dbReference type="Proteomes" id="UP001218895"/>
    </source>
</evidence>
<dbReference type="GeneID" id="79949574"/>
<dbReference type="InterPro" id="IPR009078">
    <property type="entry name" value="Ferritin-like_SF"/>
</dbReference>
<evidence type="ECO:0000256" key="2">
    <source>
        <dbReference type="ARBA" id="ARBA00022723"/>
    </source>
</evidence>
<dbReference type="EMBL" id="CP091092">
    <property type="protein sequence ID" value="WFN37601.1"/>
    <property type="molecule type" value="Genomic_DNA"/>
</dbReference>
<dbReference type="RefSeq" id="WP_278100441.1">
    <property type="nucleotide sequence ID" value="NZ_CP091092.1"/>
</dbReference>
<keyword evidence="4" id="KW-0408">Iron</keyword>
<accession>A0AAF0JNP1</accession>
<evidence type="ECO:0000256" key="1">
    <source>
        <dbReference type="ARBA" id="ARBA00022434"/>
    </source>
</evidence>
<evidence type="ECO:0000256" key="3">
    <source>
        <dbReference type="ARBA" id="ARBA00023002"/>
    </source>
</evidence>
<gene>
    <name evidence="6" type="ORF">L1994_04210</name>
</gene>
<dbReference type="InterPro" id="IPR041719">
    <property type="entry name" value="Ferritin_prok"/>
</dbReference>
<reference evidence="6" key="1">
    <citation type="submission" date="2022-01" db="EMBL/GenBank/DDBJ databases">
        <title>Complete genome of Methanomicrobium antiquum DSM 21220.</title>
        <authorList>
            <person name="Chen S.-C."/>
            <person name="You Y.-T."/>
            <person name="Zhou Y.-Z."/>
            <person name="Lai M.-C."/>
        </authorList>
    </citation>
    <scope>NUCLEOTIDE SEQUENCE</scope>
    <source>
        <strain evidence="6">DSM 21220</strain>
    </source>
</reference>
<keyword evidence="7" id="KW-1185">Reference proteome</keyword>
<dbReference type="KEGG" id="manq:L1994_04210"/>
<dbReference type="AlphaFoldDB" id="A0AAF0JNP1"/>
<keyword evidence="2" id="KW-0479">Metal-binding</keyword>
<sequence>MALNKRLENALNDQIRWELYSSYLYLSMAAWYESKGLKGFANWEFIQAQEEKDHAMKFYQYIISRGGRVRLQPIDAPPLEWESPLDAFIVSLEHEQKVTSLINDLVNLAIEEKDHATNNMLQWFVDEQIEEEGDAGDIVDKLKMIDKDKGAGILYMLDKELGTRVYTPLTATTPPASQ</sequence>
<dbReference type="InterPro" id="IPR009040">
    <property type="entry name" value="Ferritin-like_diiron"/>
</dbReference>
<feature type="domain" description="Ferritin-like diiron" evidence="5">
    <location>
        <begin position="1"/>
        <end position="146"/>
    </location>
</feature>
<dbReference type="InterPro" id="IPR001519">
    <property type="entry name" value="Ferritin"/>
</dbReference>
<dbReference type="GO" id="GO:0006879">
    <property type="term" value="P:intracellular iron ion homeostasis"/>
    <property type="evidence" value="ECO:0007669"/>
    <property type="project" value="UniProtKB-KW"/>
</dbReference>
<dbReference type="GO" id="GO:0004322">
    <property type="term" value="F:ferroxidase activity"/>
    <property type="evidence" value="ECO:0007669"/>
    <property type="project" value="TreeGrafter"/>
</dbReference>
<evidence type="ECO:0000259" key="5">
    <source>
        <dbReference type="PROSITE" id="PS50905"/>
    </source>
</evidence>
<dbReference type="FunFam" id="1.20.1260.10:FF:000001">
    <property type="entry name" value="Non-heme ferritin"/>
    <property type="match status" value="1"/>
</dbReference>
<dbReference type="Gene3D" id="1.20.1260.10">
    <property type="match status" value="1"/>
</dbReference>
<keyword evidence="1" id="KW-0409">Iron storage</keyword>
<protein>
    <submittedName>
        <fullName evidence="6">Ferritin</fullName>
    </submittedName>
</protein>
<dbReference type="CDD" id="cd01055">
    <property type="entry name" value="Nonheme_Ferritin"/>
    <property type="match status" value="1"/>
</dbReference>
<dbReference type="PROSITE" id="PS50905">
    <property type="entry name" value="FERRITIN_LIKE"/>
    <property type="match status" value="1"/>
</dbReference>
<dbReference type="GO" id="GO:0008198">
    <property type="term" value="F:ferrous iron binding"/>
    <property type="evidence" value="ECO:0007669"/>
    <property type="project" value="TreeGrafter"/>
</dbReference>
<proteinExistence type="predicted"/>
<dbReference type="InterPro" id="IPR008331">
    <property type="entry name" value="Ferritin_DPS_dom"/>
</dbReference>
<dbReference type="GO" id="GO:0008199">
    <property type="term" value="F:ferric iron binding"/>
    <property type="evidence" value="ECO:0007669"/>
    <property type="project" value="InterPro"/>
</dbReference>
<keyword evidence="3" id="KW-0560">Oxidoreductase</keyword>
<dbReference type="InterPro" id="IPR012347">
    <property type="entry name" value="Ferritin-like"/>
</dbReference>
<organism evidence="6 7">
    <name type="scientific">Methanomicrobium antiquum</name>
    <dbReference type="NCBI Taxonomy" id="487686"/>
    <lineage>
        <taxon>Archaea</taxon>
        <taxon>Methanobacteriati</taxon>
        <taxon>Methanobacteriota</taxon>
        <taxon>Stenosarchaea group</taxon>
        <taxon>Methanomicrobia</taxon>
        <taxon>Methanomicrobiales</taxon>
        <taxon>Methanomicrobiaceae</taxon>
        <taxon>Methanomicrobium</taxon>
    </lineage>
</organism>
<name>A0AAF0JNP1_9EURY</name>
<dbReference type="GO" id="GO:0006826">
    <property type="term" value="P:iron ion transport"/>
    <property type="evidence" value="ECO:0007669"/>
    <property type="project" value="InterPro"/>
</dbReference>
<dbReference type="PANTHER" id="PTHR11431:SF127">
    <property type="entry name" value="BACTERIAL NON-HEME FERRITIN"/>
    <property type="match status" value="1"/>
</dbReference>
<evidence type="ECO:0000256" key="4">
    <source>
        <dbReference type="ARBA" id="ARBA00023004"/>
    </source>
</evidence>